<dbReference type="InterPro" id="IPR012878">
    <property type="entry name" value="Beta-AFase-like_GH127_cat"/>
</dbReference>
<feature type="domain" description="Non-reducing end beta-L-arabinofuranosidase-like GH127 C-terminal" evidence="3">
    <location>
        <begin position="518"/>
        <end position="632"/>
    </location>
</feature>
<evidence type="ECO:0000313" key="5">
    <source>
        <dbReference type="Proteomes" id="UP000054383"/>
    </source>
</evidence>
<dbReference type="Proteomes" id="UP000054383">
    <property type="component" value="Unassembled WGS sequence"/>
</dbReference>
<proteinExistence type="predicted"/>
<dbReference type="InterPro" id="IPR049174">
    <property type="entry name" value="Beta-AFase-like"/>
</dbReference>
<feature type="domain" description="Non-reducing end beta-L-arabinofuranosidase-like GH127 middle" evidence="2">
    <location>
        <begin position="430"/>
        <end position="501"/>
    </location>
</feature>
<dbReference type="InterPro" id="IPR049049">
    <property type="entry name" value="Beta-AFase-like_GH127_C"/>
</dbReference>
<dbReference type="PANTHER" id="PTHR43465">
    <property type="entry name" value="DUF1680 DOMAIN PROTEIN (AFU_ORTHOLOGUE AFUA_1G08910)"/>
    <property type="match status" value="1"/>
</dbReference>
<dbReference type="OMA" id="ANRGENE"/>
<dbReference type="OrthoDB" id="654211at2759"/>
<dbReference type="Pfam" id="PF07944">
    <property type="entry name" value="Beta-AFase-like_GH127_cat"/>
    <property type="match status" value="1"/>
</dbReference>
<dbReference type="Pfam" id="PF20737">
    <property type="entry name" value="Glyco_hydro127C"/>
    <property type="match status" value="1"/>
</dbReference>
<evidence type="ECO:0000313" key="4">
    <source>
        <dbReference type="EMBL" id="CRG84815.1"/>
    </source>
</evidence>
<dbReference type="Pfam" id="PF20736">
    <property type="entry name" value="Glyco_hydro127M"/>
    <property type="match status" value="1"/>
</dbReference>
<dbReference type="InterPro" id="IPR049046">
    <property type="entry name" value="Beta-AFase-like_GH127_middle"/>
</dbReference>
<dbReference type="PANTHER" id="PTHR43465:SF2">
    <property type="entry name" value="DUF1680 DOMAIN PROTEIN (AFU_ORTHOLOGUE AFUA_1G08910)"/>
    <property type="match status" value="1"/>
</dbReference>
<keyword evidence="5" id="KW-1185">Reference proteome</keyword>
<evidence type="ECO:0000259" key="2">
    <source>
        <dbReference type="Pfam" id="PF20736"/>
    </source>
</evidence>
<dbReference type="EMBL" id="CVMT01000002">
    <property type="protein sequence ID" value="CRG84815.1"/>
    <property type="molecule type" value="Genomic_DNA"/>
</dbReference>
<evidence type="ECO:0000259" key="1">
    <source>
        <dbReference type="Pfam" id="PF07944"/>
    </source>
</evidence>
<name>A0A0U1LNM9_TALIS</name>
<gene>
    <name evidence="4" type="ORF">PISL3812_02005</name>
</gene>
<evidence type="ECO:0008006" key="6">
    <source>
        <dbReference type="Google" id="ProtNLM"/>
    </source>
</evidence>
<sequence>MAFSPGSVRDVNITSSFWSSMQSRSRLITIPAIIKAQKSLGHWYCLTWKEGHEVKPHAFWDSDIYKVTEAACYFLMKHDDAALREEIEKAVDMIRAAQHEDGYLNSYYTVRGIQNRWTNVRDMHELYCLGHLVEACVAYETLTGSGRLLEPVMKALRHVDSVFGPEQGKLHGYPGHQEIELGLLRFFDMTRDPLPLKLAKYFILERGKRDKNGEIFYDHEAKARGGDPYDHMGSEMLTHYTKPRDYGYHQAHAPLVEQDEIHGHSVRAMYYVTAATEYVRLTGDTDVKDALQRLWRNTIDKKMYVTGGLGAMRQLEGFGPEYFLSDTEESHGCYAETCATFALIIWCSKLLRQELRGEYADVMELALYNGFLGAIGMDGKSFYYQNPLATYTGRPKERNTWFEVACCPPNVAKLLGSLGSFIYSYLGNVVAVHLFIDSDFTVPDSNGTTIQQKTNQPWEGSVELRVQGPQAIRFAIRIPSWVGTEYTCSVPDGELKDGYLYLPPVANTTVSLTFSIKPRKVYAHPKTGKDEACIMLGPLVYCAEDVDNPDVDIHDLALVDEPVVANAPKTIASVEDIVTVETRGKYLVNPNWSSLYGSEPWKYSDTTRKVVFVPFFLRMNRGGNGGMKVWIKRIA</sequence>
<dbReference type="GO" id="GO:0005975">
    <property type="term" value="P:carbohydrate metabolic process"/>
    <property type="evidence" value="ECO:0007669"/>
    <property type="project" value="InterPro"/>
</dbReference>
<feature type="domain" description="Non-reducing end beta-L-arabinofuranosidase-like GH127 catalytic" evidence="1">
    <location>
        <begin position="10"/>
        <end position="418"/>
    </location>
</feature>
<evidence type="ECO:0000259" key="3">
    <source>
        <dbReference type="Pfam" id="PF20737"/>
    </source>
</evidence>
<dbReference type="InterPro" id="IPR008928">
    <property type="entry name" value="6-hairpin_glycosidase_sf"/>
</dbReference>
<dbReference type="AlphaFoldDB" id="A0A0U1LNM9"/>
<accession>A0A0U1LNM9</accession>
<protein>
    <recommendedName>
        <fullName evidence="6">Non-reducing end beta-L-arabinofuranosidase</fullName>
    </recommendedName>
</protein>
<reference evidence="4 5" key="1">
    <citation type="submission" date="2015-04" db="EMBL/GenBank/DDBJ databases">
        <authorList>
            <person name="Syromyatnikov M.Y."/>
            <person name="Popov V.N."/>
        </authorList>
    </citation>
    <scope>NUCLEOTIDE SEQUENCE [LARGE SCALE GENOMIC DNA]</scope>
    <source>
        <strain evidence="4">WF-38-12</strain>
    </source>
</reference>
<dbReference type="SUPFAM" id="SSF48208">
    <property type="entry name" value="Six-hairpin glycosidases"/>
    <property type="match status" value="1"/>
</dbReference>
<dbReference type="STRING" id="28573.A0A0U1LNM9"/>
<organism evidence="4 5">
    <name type="scientific">Talaromyces islandicus</name>
    <name type="common">Penicillium islandicum</name>
    <dbReference type="NCBI Taxonomy" id="28573"/>
    <lineage>
        <taxon>Eukaryota</taxon>
        <taxon>Fungi</taxon>
        <taxon>Dikarya</taxon>
        <taxon>Ascomycota</taxon>
        <taxon>Pezizomycotina</taxon>
        <taxon>Eurotiomycetes</taxon>
        <taxon>Eurotiomycetidae</taxon>
        <taxon>Eurotiales</taxon>
        <taxon>Trichocomaceae</taxon>
        <taxon>Talaromyces</taxon>
        <taxon>Talaromyces sect. Islandici</taxon>
    </lineage>
</organism>